<dbReference type="SFLD" id="SFLDG01129">
    <property type="entry name" value="C1.5:_HAD__Beta-PGM__Phosphata"/>
    <property type="match status" value="1"/>
</dbReference>
<dbReference type="STRING" id="693.AKJ17_11255"/>
<gene>
    <name evidence="5" type="ORF">AKJ17_11255</name>
</gene>
<dbReference type="Gene3D" id="1.10.150.240">
    <property type="entry name" value="Putative phosphatase, domain 2"/>
    <property type="match status" value="1"/>
</dbReference>
<keyword evidence="6" id="KW-1185">Reference proteome</keyword>
<dbReference type="GO" id="GO:0005829">
    <property type="term" value="C:cytosol"/>
    <property type="evidence" value="ECO:0007669"/>
    <property type="project" value="TreeGrafter"/>
</dbReference>
<evidence type="ECO:0000313" key="5">
    <source>
        <dbReference type="EMBL" id="KOO03126.1"/>
    </source>
</evidence>
<sequence>MKFKALLFDKDGTLLEFHNMWLNVSRSACEQIKNYSDANRGHQTVTIVELLSAIGVEGNIVHNHGLLASNPVEDTALAWFEMLQPDVSLEAFTRVTKAAFNDQVEDNPDWIAALPGITEKLGSLKQQGMILGIATADTKDSTLYTLAQSGLSDLFDYIGYSDGDIEPKPAPALLNAFCQQCGIEPHEVIMFGDTVSDMEFGHNAGAKKVGVLTGTALRSELEPIADLVIPSVAHFDAHAFNELI</sequence>
<comment type="catalytic activity">
    <reaction evidence="1">
        <text>2-phosphoglycolate + H2O = glycolate + phosphate</text>
        <dbReference type="Rhea" id="RHEA:14369"/>
        <dbReference type="ChEBI" id="CHEBI:15377"/>
        <dbReference type="ChEBI" id="CHEBI:29805"/>
        <dbReference type="ChEBI" id="CHEBI:43474"/>
        <dbReference type="ChEBI" id="CHEBI:58033"/>
        <dbReference type="EC" id="3.1.3.18"/>
    </reaction>
</comment>
<dbReference type="SFLD" id="SFLDS00003">
    <property type="entry name" value="Haloacid_Dehalogenase"/>
    <property type="match status" value="1"/>
</dbReference>
<dbReference type="InterPro" id="IPR036412">
    <property type="entry name" value="HAD-like_sf"/>
</dbReference>
<dbReference type="Gene3D" id="3.40.50.1000">
    <property type="entry name" value="HAD superfamily/HAD-like"/>
    <property type="match status" value="1"/>
</dbReference>
<accession>A0A0M0HM62</accession>
<dbReference type="Pfam" id="PF00702">
    <property type="entry name" value="Hydrolase"/>
    <property type="match status" value="1"/>
</dbReference>
<evidence type="ECO:0000256" key="2">
    <source>
        <dbReference type="ARBA" id="ARBA00004818"/>
    </source>
</evidence>
<dbReference type="InterPro" id="IPR006439">
    <property type="entry name" value="HAD-SF_hydro_IA"/>
</dbReference>
<organism evidence="5 6">
    <name type="scientific">Vibrio nereis</name>
    <dbReference type="NCBI Taxonomy" id="693"/>
    <lineage>
        <taxon>Bacteria</taxon>
        <taxon>Pseudomonadati</taxon>
        <taxon>Pseudomonadota</taxon>
        <taxon>Gammaproteobacteria</taxon>
        <taxon>Vibrionales</taxon>
        <taxon>Vibrionaceae</taxon>
        <taxon>Vibrio</taxon>
    </lineage>
</organism>
<dbReference type="EMBL" id="LHPJ01000008">
    <property type="protein sequence ID" value="KOO03126.1"/>
    <property type="molecule type" value="Genomic_DNA"/>
</dbReference>
<protein>
    <recommendedName>
        <fullName evidence="4">phosphoglycolate phosphatase</fullName>
        <ecNumber evidence="4">3.1.3.18</ecNumber>
    </recommendedName>
</protein>
<dbReference type="AlphaFoldDB" id="A0A0M0HM62"/>
<dbReference type="EC" id="3.1.3.18" evidence="4"/>
<comment type="caution">
    <text evidence="5">The sequence shown here is derived from an EMBL/GenBank/DDBJ whole genome shotgun (WGS) entry which is preliminary data.</text>
</comment>
<dbReference type="GO" id="GO:0008967">
    <property type="term" value="F:phosphoglycolate phosphatase activity"/>
    <property type="evidence" value="ECO:0007669"/>
    <property type="project" value="UniProtKB-EC"/>
</dbReference>
<dbReference type="NCBIfam" id="TIGR01549">
    <property type="entry name" value="HAD-SF-IA-v1"/>
    <property type="match status" value="1"/>
</dbReference>
<dbReference type="GO" id="GO:0006281">
    <property type="term" value="P:DNA repair"/>
    <property type="evidence" value="ECO:0007669"/>
    <property type="project" value="TreeGrafter"/>
</dbReference>
<proteinExistence type="inferred from homology"/>
<evidence type="ECO:0000256" key="1">
    <source>
        <dbReference type="ARBA" id="ARBA00000830"/>
    </source>
</evidence>
<reference evidence="6" key="1">
    <citation type="submission" date="2015-08" db="EMBL/GenBank/DDBJ databases">
        <title>Vibrio galatheae sp. nov., a novel member of the Vibrionaceae family isolated from the Solomon Islands.</title>
        <authorList>
            <person name="Giubergia S."/>
            <person name="Machado H."/>
            <person name="Mateiu R.V."/>
            <person name="Gram L."/>
        </authorList>
    </citation>
    <scope>NUCLEOTIDE SEQUENCE [LARGE SCALE GENOMIC DNA]</scope>
    <source>
        <strain evidence="6">DSM 19584</strain>
    </source>
</reference>
<name>A0A0M0HM62_VIBNE</name>
<dbReference type="PANTHER" id="PTHR43434">
    <property type="entry name" value="PHOSPHOGLYCOLATE PHOSPHATASE"/>
    <property type="match status" value="1"/>
</dbReference>
<dbReference type="RefSeq" id="WP_053395911.1">
    <property type="nucleotide sequence ID" value="NZ_LHPJ01000008.1"/>
</dbReference>
<dbReference type="InterPro" id="IPR023198">
    <property type="entry name" value="PGP-like_dom2"/>
</dbReference>
<dbReference type="PATRIC" id="fig|693.5.peg.2306"/>
<dbReference type="InterPro" id="IPR023214">
    <property type="entry name" value="HAD_sf"/>
</dbReference>
<dbReference type="OrthoDB" id="9782449at2"/>
<comment type="pathway">
    <text evidence="2">Organic acid metabolism; glycolate biosynthesis; glycolate from 2-phosphoglycolate: step 1/1.</text>
</comment>
<evidence type="ECO:0000256" key="3">
    <source>
        <dbReference type="ARBA" id="ARBA00006171"/>
    </source>
</evidence>
<comment type="similarity">
    <text evidence="3">Belongs to the HAD-like hydrolase superfamily. CbbY/CbbZ/Gph/YieH family.</text>
</comment>
<evidence type="ECO:0000256" key="4">
    <source>
        <dbReference type="ARBA" id="ARBA00013078"/>
    </source>
</evidence>
<dbReference type="PANTHER" id="PTHR43434:SF1">
    <property type="entry name" value="PHOSPHOGLYCOLATE PHOSPHATASE"/>
    <property type="match status" value="1"/>
</dbReference>
<dbReference type="InterPro" id="IPR050155">
    <property type="entry name" value="HAD-like_hydrolase_sf"/>
</dbReference>
<evidence type="ECO:0000313" key="6">
    <source>
        <dbReference type="Proteomes" id="UP000037515"/>
    </source>
</evidence>
<dbReference type="SUPFAM" id="SSF56784">
    <property type="entry name" value="HAD-like"/>
    <property type="match status" value="1"/>
</dbReference>
<dbReference type="Proteomes" id="UP000037515">
    <property type="component" value="Unassembled WGS sequence"/>
</dbReference>